<dbReference type="AlphaFoldDB" id="A0A0V1G297"/>
<keyword evidence="6" id="KW-1185">Reference proteome</keyword>
<reference evidence="4 5" key="1">
    <citation type="submission" date="2015-01" db="EMBL/GenBank/DDBJ databases">
        <title>Evolution of Trichinella species and genotypes.</title>
        <authorList>
            <person name="Korhonen P.K."/>
            <person name="Edoardo P."/>
            <person name="Giuseppe L.R."/>
            <person name="Gasser R.B."/>
        </authorList>
    </citation>
    <scope>NUCLEOTIDE SEQUENCE [LARGE SCALE GENOMIC DNA]</scope>
    <source>
        <strain evidence="2">ISS13</strain>
        <strain evidence="1">ISS141</strain>
        <strain evidence="3">ISS470</strain>
    </source>
</reference>
<gene>
    <name evidence="2" type="ORF">T4A_3286</name>
    <name evidence="3" type="ORF">T4D_1931</name>
    <name evidence="1" type="ORF">T4E_8465</name>
</gene>
<evidence type="ECO:0000313" key="1">
    <source>
        <dbReference type="EMBL" id="KRX94452.1"/>
    </source>
</evidence>
<name>A0A0V1G297_TRIPS</name>
<proteinExistence type="predicted"/>
<comment type="caution">
    <text evidence="3">The sequence shown here is derived from an EMBL/GenBank/DDBJ whole genome shotgun (WGS) entry which is preliminary data.</text>
</comment>
<evidence type="ECO:0000313" key="4">
    <source>
        <dbReference type="Proteomes" id="UP000054632"/>
    </source>
</evidence>
<evidence type="ECO:0000313" key="3">
    <source>
        <dbReference type="EMBL" id="KRY92379.1"/>
    </source>
</evidence>
<organism evidence="3 6">
    <name type="scientific">Trichinella pseudospiralis</name>
    <name type="common">Parasitic roundworm</name>
    <dbReference type="NCBI Taxonomy" id="6337"/>
    <lineage>
        <taxon>Eukaryota</taxon>
        <taxon>Metazoa</taxon>
        <taxon>Ecdysozoa</taxon>
        <taxon>Nematoda</taxon>
        <taxon>Enoplea</taxon>
        <taxon>Dorylaimia</taxon>
        <taxon>Trichinellida</taxon>
        <taxon>Trichinellidae</taxon>
        <taxon>Trichinella</taxon>
    </lineage>
</organism>
<dbReference type="EMBL" id="JYDT01000007">
    <property type="protein sequence ID" value="KRY92379.1"/>
    <property type="molecule type" value="Genomic_DNA"/>
</dbReference>
<dbReference type="EMBL" id="JYDR01000003">
    <property type="protein sequence ID" value="KRY78906.1"/>
    <property type="molecule type" value="Genomic_DNA"/>
</dbReference>
<protein>
    <submittedName>
        <fullName evidence="3">Uncharacterized protein</fullName>
    </submittedName>
</protein>
<dbReference type="Proteomes" id="UP000054995">
    <property type="component" value="Unassembled WGS sequence"/>
</dbReference>
<dbReference type="Proteomes" id="UP000054815">
    <property type="component" value="Unassembled WGS sequence"/>
</dbReference>
<evidence type="ECO:0000313" key="6">
    <source>
        <dbReference type="Proteomes" id="UP000054995"/>
    </source>
</evidence>
<evidence type="ECO:0000313" key="5">
    <source>
        <dbReference type="Proteomes" id="UP000054815"/>
    </source>
</evidence>
<dbReference type="Proteomes" id="UP000054632">
    <property type="component" value="Unassembled WGS sequence"/>
</dbReference>
<sequence length="50" mass="5474">MAIDVEPVRFRWSELSVLEPQIGSLLSCSPLAVVLSGGQHYKIGTCHAYD</sequence>
<dbReference type="EMBL" id="JYDU01000071">
    <property type="protein sequence ID" value="KRX94452.1"/>
    <property type="molecule type" value="Genomic_DNA"/>
</dbReference>
<evidence type="ECO:0000313" key="2">
    <source>
        <dbReference type="EMBL" id="KRY78906.1"/>
    </source>
</evidence>
<accession>A0A0V1G297</accession>